<keyword evidence="4" id="KW-0378">Hydrolase</keyword>
<organism evidence="4 5">
    <name type="scientific">Pseudidiomarina planktonica</name>
    <dbReference type="NCBI Taxonomy" id="1323738"/>
    <lineage>
        <taxon>Bacteria</taxon>
        <taxon>Pseudomonadati</taxon>
        <taxon>Pseudomonadota</taxon>
        <taxon>Gammaproteobacteria</taxon>
        <taxon>Alteromonadales</taxon>
        <taxon>Idiomarinaceae</taxon>
        <taxon>Pseudidiomarina</taxon>
    </lineage>
</organism>
<dbReference type="PANTHER" id="PTHR21666">
    <property type="entry name" value="PEPTIDASE-RELATED"/>
    <property type="match status" value="1"/>
</dbReference>
<dbReference type="FunFam" id="2.70.70.10:FF:000003">
    <property type="entry name" value="Murein hydrolase activator EnvC"/>
    <property type="match status" value="1"/>
</dbReference>
<evidence type="ECO:0000256" key="1">
    <source>
        <dbReference type="SAM" id="Coils"/>
    </source>
</evidence>
<dbReference type="EMBL" id="FXWH01000001">
    <property type="protein sequence ID" value="SMQ59552.1"/>
    <property type="molecule type" value="Genomic_DNA"/>
</dbReference>
<feature type="domain" description="M23ase beta-sheet core" evidence="3">
    <location>
        <begin position="287"/>
        <end position="380"/>
    </location>
</feature>
<reference evidence="5" key="1">
    <citation type="submission" date="2017-04" db="EMBL/GenBank/DDBJ databases">
        <authorList>
            <person name="Varghese N."/>
            <person name="Submissions S."/>
        </authorList>
    </citation>
    <scope>NUCLEOTIDE SEQUENCE [LARGE SCALE GENOMIC DNA]</scope>
</reference>
<keyword evidence="5" id="KW-1185">Reference proteome</keyword>
<dbReference type="AlphaFoldDB" id="A0A1Y6EG23"/>
<dbReference type="InterPro" id="IPR011055">
    <property type="entry name" value="Dup_hybrid_motif"/>
</dbReference>
<evidence type="ECO:0000313" key="5">
    <source>
        <dbReference type="Proteomes" id="UP000194450"/>
    </source>
</evidence>
<gene>
    <name evidence="4" type="ORF">SAMN06297229_0282</name>
</gene>
<feature type="coiled-coil region" evidence="1">
    <location>
        <begin position="168"/>
        <end position="248"/>
    </location>
</feature>
<dbReference type="SUPFAM" id="SSF51261">
    <property type="entry name" value="Duplicated hybrid motif"/>
    <property type="match status" value="1"/>
</dbReference>
<keyword evidence="2" id="KW-0732">Signal</keyword>
<dbReference type="RefSeq" id="WP_234996232.1">
    <property type="nucleotide sequence ID" value="NZ_FXWH01000001.1"/>
</dbReference>
<dbReference type="CDD" id="cd12797">
    <property type="entry name" value="M23_peptidase"/>
    <property type="match status" value="1"/>
</dbReference>
<dbReference type="Gene3D" id="6.10.250.3150">
    <property type="match status" value="1"/>
</dbReference>
<feature type="coiled-coil region" evidence="1">
    <location>
        <begin position="28"/>
        <end position="122"/>
    </location>
</feature>
<dbReference type="Pfam" id="PF01551">
    <property type="entry name" value="Peptidase_M23"/>
    <property type="match status" value="1"/>
</dbReference>
<feature type="chain" id="PRO_5011966623" evidence="2">
    <location>
        <begin position="27"/>
        <end position="385"/>
    </location>
</feature>
<proteinExistence type="predicted"/>
<name>A0A1Y6EG23_9GAMM</name>
<dbReference type="PANTHER" id="PTHR21666:SF270">
    <property type="entry name" value="MUREIN HYDROLASE ACTIVATOR ENVC"/>
    <property type="match status" value="1"/>
</dbReference>
<dbReference type="InterPro" id="IPR050570">
    <property type="entry name" value="Cell_wall_metabolism_enzyme"/>
</dbReference>
<dbReference type="Gene3D" id="2.70.70.10">
    <property type="entry name" value="Glucose Permease (Domain IIA)"/>
    <property type="match status" value="1"/>
</dbReference>
<dbReference type="InterPro" id="IPR016047">
    <property type="entry name" value="M23ase_b-sheet_dom"/>
</dbReference>
<evidence type="ECO:0000313" key="4">
    <source>
        <dbReference type="EMBL" id="SMQ59552.1"/>
    </source>
</evidence>
<feature type="signal peptide" evidence="2">
    <location>
        <begin position="1"/>
        <end position="26"/>
    </location>
</feature>
<keyword evidence="1" id="KW-0175">Coiled coil</keyword>
<protein>
    <submittedName>
        <fullName evidence="4">Septal ring factor EnvC, activator of murein hydrolases AmiA and AmiB</fullName>
    </submittedName>
</protein>
<dbReference type="GO" id="GO:0004222">
    <property type="term" value="F:metalloendopeptidase activity"/>
    <property type="evidence" value="ECO:0007669"/>
    <property type="project" value="TreeGrafter"/>
</dbReference>
<accession>A0A1Y6EG23</accession>
<evidence type="ECO:0000259" key="3">
    <source>
        <dbReference type="Pfam" id="PF01551"/>
    </source>
</evidence>
<evidence type="ECO:0000256" key="2">
    <source>
        <dbReference type="SAM" id="SignalP"/>
    </source>
</evidence>
<dbReference type="Proteomes" id="UP000194450">
    <property type="component" value="Unassembled WGS sequence"/>
</dbReference>
<sequence>MTKSRLSPVLLLFVTLATLALPTVQAQSSDAEAERAATEAQLEAIQQELEKRQADMGERERRLSRTERQLQQMEAQISAVATELNDTENALRDIQLRLDELATQLQQLQAQEKRQLELLEKQVDTAYRGGQHDFLKMVLNQNDPARVERMLTYYQYLNEARIEEIEAVLATRAEIEQVREQVAAQEQQLAKRQQQQQRQQTVLREQQSEQQQLVAKLQRELVSDTQRIEQLRQDQAELENVLDAIIAALREDVQLNGLSKQKGSLRWPTEGRVQRLFATSRSGSVDWKGVLINGDSGQAVVSIADGRVLYANWMRGFGLLLIIDHGDGYMSLYGHNQTILPQVGSKVRTGETVALMGQSGGRSEPALYFEIRVRGNAVNPTQWCR</sequence>